<gene>
    <name evidence="2" type="primary">tsaB</name>
    <name evidence="2" type="ORF">JZ786_21645</name>
</gene>
<name>A0A9X7VY58_9BACL</name>
<evidence type="ECO:0000259" key="1">
    <source>
        <dbReference type="Pfam" id="PF00814"/>
    </source>
</evidence>
<dbReference type="Gene3D" id="3.30.420.40">
    <property type="match status" value="2"/>
</dbReference>
<dbReference type="Pfam" id="PF00814">
    <property type="entry name" value="TsaD"/>
    <property type="match status" value="1"/>
</dbReference>
<dbReference type="InterPro" id="IPR000905">
    <property type="entry name" value="Gcp-like_dom"/>
</dbReference>
<dbReference type="InterPro" id="IPR022496">
    <property type="entry name" value="T6A_TsaB"/>
</dbReference>
<dbReference type="InterPro" id="IPR043129">
    <property type="entry name" value="ATPase_NBD"/>
</dbReference>
<dbReference type="RefSeq" id="WP_206656348.1">
    <property type="nucleotide sequence ID" value="NZ_CP071182.1"/>
</dbReference>
<dbReference type="PANTHER" id="PTHR11735">
    <property type="entry name" value="TRNA N6-ADENOSINE THREONYLCARBAMOYLTRANSFERASE"/>
    <property type="match status" value="1"/>
</dbReference>
<dbReference type="CDD" id="cd24032">
    <property type="entry name" value="ASKHA_NBD_TsaB"/>
    <property type="match status" value="1"/>
</dbReference>
<dbReference type="KEGG" id="afx:JZ786_21645"/>
<reference evidence="2 3" key="1">
    <citation type="submission" date="2021-02" db="EMBL/GenBank/DDBJ databases">
        <title>Alicyclobacillus curvatus sp. nov. and Alicyclobacillus mengziensis sp. nov., two acidophilic bacteria isolated from acid mine drainage.</title>
        <authorList>
            <person name="Huang Y."/>
        </authorList>
    </citation>
    <scope>NUCLEOTIDE SEQUENCE [LARGE SCALE GENOMIC DNA]</scope>
    <source>
        <strain evidence="2 3">S30H14</strain>
    </source>
</reference>
<evidence type="ECO:0000313" key="3">
    <source>
        <dbReference type="Proteomes" id="UP000663505"/>
    </source>
</evidence>
<accession>A0A9X7VY58</accession>
<protein>
    <submittedName>
        <fullName evidence="2">tRNA (Adenosine(37)-N6)-threonylcarbamoyltransferase complex dimerization subunit type 1 TsaB</fullName>
    </submittedName>
</protein>
<feature type="domain" description="Gcp-like" evidence="1">
    <location>
        <begin position="33"/>
        <end position="152"/>
    </location>
</feature>
<proteinExistence type="predicted"/>
<dbReference type="GO" id="GO:0005829">
    <property type="term" value="C:cytosol"/>
    <property type="evidence" value="ECO:0007669"/>
    <property type="project" value="TreeGrafter"/>
</dbReference>
<dbReference type="GO" id="GO:0002949">
    <property type="term" value="P:tRNA threonylcarbamoyladenosine modification"/>
    <property type="evidence" value="ECO:0007669"/>
    <property type="project" value="InterPro"/>
</dbReference>
<sequence length="260" mass="27357">MAVLTMDTSTQALSAALGKDGQTLASAVSLIPRGHSRLLQPMLQHLLQSAGWTPMDLTAVAVGMGPGSYTGVRLAVATAKALATTLSIPVIPIPTLAALAEAAYPGESLCTTYVMPLMYARRERAFGAIFAKTGVKWVCVEDTQVLQVSSWMDKLQKLVAAGDGTRTAVLHDFNGRSDLASKTALEKARSWVDTVLELCSVAADIGPAMVRIAGRQDFGCTPRNGEDIHALVPDYALRVEAEVKQSEGSSVDGTGGNVQS</sequence>
<dbReference type="PANTHER" id="PTHR11735:SF11">
    <property type="entry name" value="TRNA THREONYLCARBAMOYLADENOSINE BIOSYNTHESIS PROTEIN TSAB"/>
    <property type="match status" value="1"/>
</dbReference>
<dbReference type="SUPFAM" id="SSF53067">
    <property type="entry name" value="Actin-like ATPase domain"/>
    <property type="match status" value="1"/>
</dbReference>
<dbReference type="AlphaFoldDB" id="A0A9X7VY58"/>
<dbReference type="Proteomes" id="UP000663505">
    <property type="component" value="Chromosome"/>
</dbReference>
<dbReference type="NCBIfam" id="TIGR03725">
    <property type="entry name" value="T6A_YeaZ"/>
    <property type="match status" value="1"/>
</dbReference>
<evidence type="ECO:0000313" key="2">
    <source>
        <dbReference type="EMBL" id="QSO46987.1"/>
    </source>
</evidence>
<keyword evidence="3" id="KW-1185">Reference proteome</keyword>
<dbReference type="EMBL" id="CP071182">
    <property type="protein sequence ID" value="QSO46987.1"/>
    <property type="molecule type" value="Genomic_DNA"/>
</dbReference>
<organism evidence="2 3">
    <name type="scientific">Alicyclobacillus mengziensis</name>
    <dbReference type="NCBI Taxonomy" id="2931921"/>
    <lineage>
        <taxon>Bacteria</taxon>
        <taxon>Bacillati</taxon>
        <taxon>Bacillota</taxon>
        <taxon>Bacilli</taxon>
        <taxon>Bacillales</taxon>
        <taxon>Alicyclobacillaceae</taxon>
        <taxon>Alicyclobacillus</taxon>
    </lineage>
</organism>